<dbReference type="RefSeq" id="WP_160617281.1">
    <property type="nucleotide sequence ID" value="NZ_WTYR01000001.1"/>
</dbReference>
<keyword evidence="1" id="KW-1133">Transmembrane helix</keyword>
<evidence type="ECO:0000313" key="3">
    <source>
        <dbReference type="Proteomes" id="UP000429229"/>
    </source>
</evidence>
<keyword evidence="1" id="KW-0812">Transmembrane</keyword>
<evidence type="ECO:0008006" key="4">
    <source>
        <dbReference type="Google" id="ProtNLM"/>
    </source>
</evidence>
<name>A0A6I4U436_9SPHN</name>
<keyword evidence="3" id="KW-1185">Reference proteome</keyword>
<dbReference type="EMBL" id="WTYR01000001">
    <property type="protein sequence ID" value="MXP10708.1"/>
    <property type="molecule type" value="Genomic_DNA"/>
</dbReference>
<protein>
    <recommendedName>
        <fullName evidence="4">GlsB/YeaQ/YmgE family stress response membrane protein</fullName>
    </recommendedName>
</protein>
<keyword evidence="1" id="KW-0472">Membrane</keyword>
<evidence type="ECO:0000256" key="1">
    <source>
        <dbReference type="SAM" id="Phobius"/>
    </source>
</evidence>
<evidence type="ECO:0000313" key="2">
    <source>
        <dbReference type="EMBL" id="MXP10708.1"/>
    </source>
</evidence>
<comment type="caution">
    <text evidence="2">The sequence shown here is derived from an EMBL/GenBank/DDBJ whole genome shotgun (WGS) entry which is preliminary data.</text>
</comment>
<dbReference type="AlphaFoldDB" id="A0A6I4U436"/>
<feature type="transmembrane region" description="Helical" evidence="1">
    <location>
        <begin position="57"/>
        <end position="76"/>
    </location>
</feature>
<reference evidence="2 3" key="1">
    <citation type="submission" date="2019-12" db="EMBL/GenBank/DDBJ databases">
        <title>Genomic-based taxomic classification of the family Erythrobacteraceae.</title>
        <authorList>
            <person name="Xu L."/>
        </authorList>
    </citation>
    <scope>NUCLEOTIDE SEQUENCE [LARGE SCALE GENOMIC DNA]</scope>
    <source>
        <strain evidence="2 3">LMG 29519</strain>
    </source>
</reference>
<accession>A0A6I4U436</accession>
<dbReference type="Proteomes" id="UP000429229">
    <property type="component" value="Unassembled WGS sequence"/>
</dbReference>
<sequence>MIVILLLGGLLGWLGSVVLRQEDRRSIVLKTGLGMAGALMASVLVEGTSLLSGVSPLALLAAFVGSILLVAGHAYYQREAFR</sequence>
<proteinExistence type="predicted"/>
<organism evidence="2 3">
    <name type="scientific">Alteriqipengyuania halimionae</name>
    <dbReference type="NCBI Taxonomy" id="1926630"/>
    <lineage>
        <taxon>Bacteria</taxon>
        <taxon>Pseudomonadati</taxon>
        <taxon>Pseudomonadota</taxon>
        <taxon>Alphaproteobacteria</taxon>
        <taxon>Sphingomonadales</taxon>
        <taxon>Erythrobacteraceae</taxon>
        <taxon>Alteriqipengyuania</taxon>
    </lineage>
</organism>
<gene>
    <name evidence="2" type="ORF">GRI68_11015</name>
</gene>